<organism evidence="10 11">
    <name type="scientific">Terfezia boudieri ATCC MYA-4762</name>
    <dbReference type="NCBI Taxonomy" id="1051890"/>
    <lineage>
        <taxon>Eukaryota</taxon>
        <taxon>Fungi</taxon>
        <taxon>Dikarya</taxon>
        <taxon>Ascomycota</taxon>
        <taxon>Pezizomycotina</taxon>
        <taxon>Pezizomycetes</taxon>
        <taxon>Pezizales</taxon>
        <taxon>Pezizaceae</taxon>
        <taxon>Terfezia</taxon>
    </lineage>
</organism>
<dbReference type="EMBL" id="ML121602">
    <property type="protein sequence ID" value="RPB18997.1"/>
    <property type="molecule type" value="Genomic_DNA"/>
</dbReference>
<feature type="domain" description="Thioredoxin" evidence="9">
    <location>
        <begin position="11"/>
        <end position="180"/>
    </location>
</feature>
<evidence type="ECO:0000256" key="7">
    <source>
        <dbReference type="SAM" id="Phobius"/>
    </source>
</evidence>
<dbReference type="STRING" id="1051890.A0A3N4L7Y3"/>
<evidence type="ECO:0000256" key="6">
    <source>
        <dbReference type="SAM" id="MobiDB-lite"/>
    </source>
</evidence>
<feature type="chain" id="PRO_5018153897" evidence="8">
    <location>
        <begin position="19"/>
        <end position="713"/>
    </location>
</feature>
<dbReference type="Gene3D" id="3.40.30.10">
    <property type="entry name" value="Glutaredoxin"/>
    <property type="match status" value="2"/>
</dbReference>
<dbReference type="InterPro" id="IPR052250">
    <property type="entry name" value="PDI_TMX3"/>
</dbReference>
<gene>
    <name evidence="10" type="ORF">L211DRAFT_831104</name>
</gene>
<dbReference type="SUPFAM" id="SSF52833">
    <property type="entry name" value="Thioredoxin-like"/>
    <property type="match status" value="3"/>
</dbReference>
<keyword evidence="11" id="KW-1185">Reference proteome</keyword>
<evidence type="ECO:0000256" key="4">
    <source>
        <dbReference type="ARBA" id="ARBA00023136"/>
    </source>
</evidence>
<evidence type="ECO:0000259" key="9">
    <source>
        <dbReference type="PROSITE" id="PS51352"/>
    </source>
</evidence>
<feature type="region of interest" description="Disordered" evidence="6">
    <location>
        <begin position="215"/>
        <end position="244"/>
    </location>
</feature>
<evidence type="ECO:0000256" key="2">
    <source>
        <dbReference type="ARBA" id="ARBA00022692"/>
    </source>
</evidence>
<dbReference type="PROSITE" id="PS51352">
    <property type="entry name" value="THIOREDOXIN_2"/>
    <property type="match status" value="2"/>
</dbReference>
<keyword evidence="2 7" id="KW-0812">Transmembrane</keyword>
<dbReference type="FunCoup" id="A0A3N4L7Y3">
    <property type="interactions" value="88"/>
</dbReference>
<name>A0A3N4L7Y3_9PEZI</name>
<feature type="signal peptide" evidence="8">
    <location>
        <begin position="1"/>
        <end position="18"/>
    </location>
</feature>
<proteinExistence type="predicted"/>
<accession>A0A3N4L7Y3</accession>
<feature type="compositionally biased region" description="Gly residues" evidence="6">
    <location>
        <begin position="686"/>
        <end position="713"/>
    </location>
</feature>
<dbReference type="PANTHER" id="PTHR46426:SF1">
    <property type="entry name" value="PROTEIN DISULFIDE-ISOMERASE TMX3"/>
    <property type="match status" value="1"/>
</dbReference>
<evidence type="ECO:0000256" key="3">
    <source>
        <dbReference type="ARBA" id="ARBA00022989"/>
    </source>
</evidence>
<feature type="region of interest" description="Disordered" evidence="6">
    <location>
        <begin position="675"/>
        <end position="713"/>
    </location>
</feature>
<protein>
    <submittedName>
        <fullName evidence="10">Thioredoxin-like protein</fullName>
    </submittedName>
</protein>
<dbReference type="PANTHER" id="PTHR46426">
    <property type="entry name" value="PROTEIN DISULFIDE-ISOMERASE TMX3"/>
    <property type="match status" value="1"/>
</dbReference>
<dbReference type="InterPro" id="IPR013766">
    <property type="entry name" value="Thioredoxin_domain"/>
</dbReference>
<feature type="compositionally biased region" description="Low complexity" evidence="6">
    <location>
        <begin position="224"/>
        <end position="235"/>
    </location>
</feature>
<sequence>MRILHLSLLLSLLGAALGRIVELPPMDDKGLPVEDKEKAVGAKAPPEIEELGANFFEKINKGYWFVKHFSPRCPHCRAMAPHWKALHDIYITSTPKLSNTSPNAVPGSQAASASFTELYNFHFAELNCDAFGDICGKSELGVEAYPTLNLYKDGILLEAYPTDSRRDVPSMSDWLEERLAKIKTVGGKKADVVVQDLSKEKAAVEEKKKLEKEVVLGKSRASGTSASPSAPTATPNSNGISHSLTRDSFNKMVETTQDPWMIKFYAPWCQHCQAMAPAWAGLAREMQGKLRIGEVNCDEEKRLCREVRLRGYPTILFFQGGEKTEYDGLRGLGDLVSWATKATEATQIKELDVAMLDEVEAKEEVFFVYVYNEATTSEDFAALNRLKLPLIGHAPIFKTNSKSIADRFKVGDFPVSTYPRIFVVRDGVPGYYTAFSPRELRDSQKILSWMKSVWLPMVPELTASNSHEIMNGKLVVLGILSRERPTEFAEAKKELKEAAGQWLELRAQAEKAERQQLRDKKELRIEEAEDRGDDRALQQAKNLVIKTKAKREVGFAWVDGVFWNRWLRTVYGVDVTVDGERVVINDEDAKWVWDENADGDKIPFRRSEIVETLSGVFLGDGRIKGRTTSKGLERWVVGVRGIGGGHPFLTWLMLGGAGVSLALWLKGRMRKKGPYLGTGGHRRGESQGGWFGGDGGEKGWLGGGGGAPVGKFD</sequence>
<dbReference type="GO" id="GO:0005783">
    <property type="term" value="C:endoplasmic reticulum"/>
    <property type="evidence" value="ECO:0007669"/>
    <property type="project" value="TreeGrafter"/>
</dbReference>
<dbReference type="GO" id="GO:0016020">
    <property type="term" value="C:membrane"/>
    <property type="evidence" value="ECO:0007669"/>
    <property type="project" value="UniProtKB-SubCell"/>
</dbReference>
<feature type="domain" description="Thioredoxin" evidence="9">
    <location>
        <begin position="221"/>
        <end position="391"/>
    </location>
</feature>
<comment type="subcellular location">
    <subcellularLocation>
        <location evidence="1">Membrane</location>
        <topology evidence="1">Single-pass membrane protein</topology>
    </subcellularLocation>
</comment>
<dbReference type="OrthoDB" id="72053at2759"/>
<dbReference type="AlphaFoldDB" id="A0A3N4L7Y3"/>
<keyword evidence="5" id="KW-0175">Coiled coil</keyword>
<dbReference type="InParanoid" id="A0A3N4L7Y3"/>
<dbReference type="Pfam" id="PF00085">
    <property type="entry name" value="Thioredoxin"/>
    <property type="match status" value="1"/>
</dbReference>
<feature type="coiled-coil region" evidence="5">
    <location>
        <begin position="492"/>
        <end position="531"/>
    </location>
</feature>
<evidence type="ECO:0000313" key="10">
    <source>
        <dbReference type="EMBL" id="RPB18997.1"/>
    </source>
</evidence>
<evidence type="ECO:0000256" key="8">
    <source>
        <dbReference type="SAM" id="SignalP"/>
    </source>
</evidence>
<keyword evidence="8" id="KW-0732">Signal</keyword>
<evidence type="ECO:0000313" key="11">
    <source>
        <dbReference type="Proteomes" id="UP000267821"/>
    </source>
</evidence>
<dbReference type="Proteomes" id="UP000267821">
    <property type="component" value="Unassembled WGS sequence"/>
</dbReference>
<feature type="transmembrane region" description="Helical" evidence="7">
    <location>
        <begin position="648"/>
        <end position="665"/>
    </location>
</feature>
<evidence type="ECO:0000256" key="5">
    <source>
        <dbReference type="SAM" id="Coils"/>
    </source>
</evidence>
<dbReference type="CDD" id="cd02961">
    <property type="entry name" value="PDI_a_family"/>
    <property type="match status" value="2"/>
</dbReference>
<dbReference type="InterPro" id="IPR036249">
    <property type="entry name" value="Thioredoxin-like_sf"/>
</dbReference>
<reference evidence="10 11" key="1">
    <citation type="journal article" date="2018" name="Nat. Ecol. Evol.">
        <title>Pezizomycetes genomes reveal the molecular basis of ectomycorrhizal truffle lifestyle.</title>
        <authorList>
            <person name="Murat C."/>
            <person name="Payen T."/>
            <person name="Noel B."/>
            <person name="Kuo A."/>
            <person name="Morin E."/>
            <person name="Chen J."/>
            <person name="Kohler A."/>
            <person name="Krizsan K."/>
            <person name="Balestrini R."/>
            <person name="Da Silva C."/>
            <person name="Montanini B."/>
            <person name="Hainaut M."/>
            <person name="Levati E."/>
            <person name="Barry K.W."/>
            <person name="Belfiori B."/>
            <person name="Cichocki N."/>
            <person name="Clum A."/>
            <person name="Dockter R.B."/>
            <person name="Fauchery L."/>
            <person name="Guy J."/>
            <person name="Iotti M."/>
            <person name="Le Tacon F."/>
            <person name="Lindquist E.A."/>
            <person name="Lipzen A."/>
            <person name="Malagnac F."/>
            <person name="Mello A."/>
            <person name="Molinier V."/>
            <person name="Miyauchi S."/>
            <person name="Poulain J."/>
            <person name="Riccioni C."/>
            <person name="Rubini A."/>
            <person name="Sitrit Y."/>
            <person name="Splivallo R."/>
            <person name="Traeger S."/>
            <person name="Wang M."/>
            <person name="Zifcakova L."/>
            <person name="Wipf D."/>
            <person name="Zambonelli A."/>
            <person name="Paolocci F."/>
            <person name="Nowrousian M."/>
            <person name="Ottonello S."/>
            <person name="Baldrian P."/>
            <person name="Spatafora J.W."/>
            <person name="Henrissat B."/>
            <person name="Nagy L.G."/>
            <person name="Aury J.M."/>
            <person name="Wincker P."/>
            <person name="Grigoriev I.V."/>
            <person name="Bonfante P."/>
            <person name="Martin F.M."/>
        </authorList>
    </citation>
    <scope>NUCLEOTIDE SEQUENCE [LARGE SCALE GENOMIC DNA]</scope>
    <source>
        <strain evidence="10 11">ATCC MYA-4762</strain>
    </source>
</reference>
<keyword evidence="4 7" id="KW-0472">Membrane</keyword>
<keyword evidence="3 7" id="KW-1133">Transmembrane helix</keyword>
<evidence type="ECO:0000256" key="1">
    <source>
        <dbReference type="ARBA" id="ARBA00004167"/>
    </source>
</evidence>